<keyword evidence="7" id="KW-1133">Transmembrane helix</keyword>
<name>A0A7R9HGB7_TIMPO</name>
<dbReference type="InterPro" id="IPR002049">
    <property type="entry name" value="LE_dom"/>
</dbReference>
<dbReference type="Pfam" id="PF00053">
    <property type="entry name" value="EGF_laminin"/>
    <property type="match status" value="1"/>
</dbReference>
<evidence type="ECO:0008006" key="17">
    <source>
        <dbReference type="Google" id="ProtNLM"/>
    </source>
</evidence>
<feature type="disulfide bond" evidence="13">
    <location>
        <begin position="267"/>
        <end position="276"/>
    </location>
</feature>
<keyword evidence="3" id="KW-0812">Transmembrane</keyword>
<dbReference type="InterPro" id="IPR050440">
    <property type="entry name" value="Laminin/Netrin_ECM"/>
</dbReference>
<dbReference type="SMART" id="SM00180">
    <property type="entry name" value="EGF_Lam"/>
    <property type="match status" value="2"/>
</dbReference>
<sequence>MTGGECCVWCEATQECFSFSIYTSEYQFGLCREWLDQAQNNNHHLQQSLVRGTQQCKSCSSHANCSSCLHTLGCGWCYSVGNPIEGSCVQGDFNKPHHDACSAVVHPSNNSATNWAYAQCPDVDECDLGLHDCHADAVCTNTNGSYSCQCSRGFIGDGKFTCTKTCYNNCINGYCVGAPDYSCKCDLGWTGVDCGLNCGCYNHSTCSQGVGLCDECENWTTGKFCEDCRPGSYGNATSGQGCHGCNCNEHGNESAGICDRDSGLCFCQDNTEGDNCDRCKKGYYGDPRYRTRPDSV</sequence>
<keyword evidence="5" id="KW-0677">Repeat</keyword>
<proteinExistence type="predicted"/>
<protein>
    <recommendedName>
        <fullName evidence="17">EGF-like domain-containing protein</fullName>
    </recommendedName>
</protein>
<evidence type="ECO:0000313" key="16">
    <source>
        <dbReference type="EMBL" id="CAD7420388.1"/>
    </source>
</evidence>
<keyword evidence="8" id="KW-0472">Membrane</keyword>
<keyword evidence="11 13" id="KW-0424">Laminin EGF-like domain</keyword>
<evidence type="ECO:0000259" key="14">
    <source>
        <dbReference type="PROSITE" id="PS50026"/>
    </source>
</evidence>
<evidence type="ECO:0000259" key="15">
    <source>
        <dbReference type="PROSITE" id="PS50027"/>
    </source>
</evidence>
<dbReference type="EMBL" id="OD030630">
    <property type="protein sequence ID" value="CAD7420388.1"/>
    <property type="molecule type" value="Genomic_DNA"/>
</dbReference>
<dbReference type="InterPro" id="IPR018097">
    <property type="entry name" value="EGF_Ca-bd_CS"/>
</dbReference>
<dbReference type="PROSITE" id="PS01187">
    <property type="entry name" value="EGF_CA"/>
    <property type="match status" value="1"/>
</dbReference>
<dbReference type="PANTHER" id="PTHR10574:SF433">
    <property type="entry name" value="MULTIPLE EPIDERMAL GROWTH FACTOR-LIKE DOMAINS PROTEIN 8"/>
    <property type="match status" value="1"/>
</dbReference>
<dbReference type="InterPro" id="IPR001881">
    <property type="entry name" value="EGF-like_Ca-bd_dom"/>
</dbReference>
<dbReference type="PROSITE" id="PS01186">
    <property type="entry name" value="EGF_2"/>
    <property type="match status" value="1"/>
</dbReference>
<dbReference type="FunFam" id="2.10.25.10:FF:000191">
    <property type="entry name" value="Multiple epidermal growth factor-like domains 8"/>
    <property type="match status" value="1"/>
</dbReference>
<dbReference type="Gene3D" id="2.10.25.10">
    <property type="entry name" value="Laminin"/>
    <property type="match status" value="3"/>
</dbReference>
<organism evidence="16">
    <name type="scientific">Timema poppense</name>
    <name type="common">Walking stick</name>
    <dbReference type="NCBI Taxonomy" id="170557"/>
    <lineage>
        <taxon>Eukaryota</taxon>
        <taxon>Metazoa</taxon>
        <taxon>Ecdysozoa</taxon>
        <taxon>Arthropoda</taxon>
        <taxon>Hexapoda</taxon>
        <taxon>Insecta</taxon>
        <taxon>Pterygota</taxon>
        <taxon>Neoptera</taxon>
        <taxon>Polyneoptera</taxon>
        <taxon>Phasmatodea</taxon>
        <taxon>Timematodea</taxon>
        <taxon>Timematoidea</taxon>
        <taxon>Timematidae</taxon>
        <taxon>Timema</taxon>
    </lineage>
</organism>
<keyword evidence="6" id="KW-0106">Calcium</keyword>
<evidence type="ECO:0000256" key="12">
    <source>
        <dbReference type="PROSITE-ProRule" id="PRU00076"/>
    </source>
</evidence>
<dbReference type="SMART" id="SM00179">
    <property type="entry name" value="EGF_CA"/>
    <property type="match status" value="1"/>
</dbReference>
<dbReference type="SUPFAM" id="SSF57184">
    <property type="entry name" value="Growth factor receptor domain"/>
    <property type="match status" value="1"/>
</dbReference>
<dbReference type="GO" id="GO:0009887">
    <property type="term" value="P:animal organ morphogenesis"/>
    <property type="evidence" value="ECO:0007669"/>
    <property type="project" value="TreeGrafter"/>
</dbReference>
<dbReference type="PROSITE" id="PS50027">
    <property type="entry name" value="EGF_LAM_2"/>
    <property type="match status" value="1"/>
</dbReference>
<dbReference type="AlphaFoldDB" id="A0A7R9HGB7"/>
<evidence type="ECO:0000256" key="11">
    <source>
        <dbReference type="ARBA" id="ARBA00023292"/>
    </source>
</evidence>
<dbReference type="PROSITE" id="PS00022">
    <property type="entry name" value="EGF_1"/>
    <property type="match status" value="1"/>
</dbReference>
<evidence type="ECO:0000256" key="9">
    <source>
        <dbReference type="ARBA" id="ARBA00023157"/>
    </source>
</evidence>
<evidence type="ECO:0000256" key="1">
    <source>
        <dbReference type="ARBA" id="ARBA00004479"/>
    </source>
</evidence>
<dbReference type="GO" id="GO:0007411">
    <property type="term" value="P:axon guidance"/>
    <property type="evidence" value="ECO:0007669"/>
    <property type="project" value="TreeGrafter"/>
</dbReference>
<dbReference type="GO" id="GO:0016020">
    <property type="term" value="C:membrane"/>
    <property type="evidence" value="ECO:0007669"/>
    <property type="project" value="UniProtKB-SubCell"/>
</dbReference>
<dbReference type="InterPro" id="IPR056863">
    <property type="entry name" value="LMN_ATRN_NET-like_EGF"/>
</dbReference>
<gene>
    <name evidence="16" type="ORF">TPSB3V08_LOCUS13803</name>
</gene>
<reference evidence="16" key="1">
    <citation type="submission" date="2020-11" db="EMBL/GenBank/DDBJ databases">
        <authorList>
            <person name="Tran Van P."/>
        </authorList>
    </citation>
    <scope>NUCLEOTIDE SEQUENCE</scope>
</reference>
<dbReference type="PROSITE" id="PS00010">
    <property type="entry name" value="ASX_HYDROXYL"/>
    <property type="match status" value="1"/>
</dbReference>
<evidence type="ECO:0000256" key="3">
    <source>
        <dbReference type="ARBA" id="ARBA00022692"/>
    </source>
</evidence>
<keyword evidence="9 13" id="KW-1015">Disulfide bond</keyword>
<keyword evidence="4" id="KW-0732">Signal</keyword>
<feature type="domain" description="Laminin EGF-like" evidence="15">
    <location>
        <begin position="245"/>
        <end position="296"/>
    </location>
</feature>
<accession>A0A7R9HGB7</accession>
<dbReference type="InterPro" id="IPR000152">
    <property type="entry name" value="EGF-type_Asp/Asn_hydroxyl_site"/>
</dbReference>
<dbReference type="Pfam" id="PF12947">
    <property type="entry name" value="EGF_3"/>
    <property type="match status" value="1"/>
</dbReference>
<comment type="caution">
    <text evidence="12">Lacks conserved residue(s) required for the propagation of feature annotation.</text>
</comment>
<dbReference type="FunFam" id="2.10.25.10:FF:000202">
    <property type="entry name" value="Multiple epidermal growth factor-like domains 8"/>
    <property type="match status" value="1"/>
</dbReference>
<dbReference type="PROSITE" id="PS50026">
    <property type="entry name" value="EGF_3"/>
    <property type="match status" value="1"/>
</dbReference>
<dbReference type="Pfam" id="PF24973">
    <property type="entry name" value="EGF_LMN_ATRN"/>
    <property type="match status" value="1"/>
</dbReference>
<evidence type="ECO:0000256" key="5">
    <source>
        <dbReference type="ARBA" id="ARBA00022737"/>
    </source>
</evidence>
<dbReference type="PANTHER" id="PTHR10574">
    <property type="entry name" value="NETRIN/LAMININ-RELATED"/>
    <property type="match status" value="1"/>
</dbReference>
<evidence type="ECO:0000256" key="8">
    <source>
        <dbReference type="ARBA" id="ARBA00023136"/>
    </source>
</evidence>
<dbReference type="PROSITE" id="PS01248">
    <property type="entry name" value="EGF_LAM_1"/>
    <property type="match status" value="1"/>
</dbReference>
<dbReference type="SMART" id="SM00181">
    <property type="entry name" value="EGF"/>
    <property type="match status" value="3"/>
</dbReference>
<evidence type="ECO:0000256" key="6">
    <source>
        <dbReference type="ARBA" id="ARBA00022837"/>
    </source>
</evidence>
<dbReference type="CDD" id="cd00055">
    <property type="entry name" value="EGF_Lam"/>
    <property type="match status" value="1"/>
</dbReference>
<evidence type="ECO:0000256" key="10">
    <source>
        <dbReference type="ARBA" id="ARBA00023180"/>
    </source>
</evidence>
<dbReference type="InterPro" id="IPR000742">
    <property type="entry name" value="EGF"/>
</dbReference>
<dbReference type="GO" id="GO:0005604">
    <property type="term" value="C:basement membrane"/>
    <property type="evidence" value="ECO:0007669"/>
    <property type="project" value="TreeGrafter"/>
</dbReference>
<keyword evidence="2 12" id="KW-0245">EGF-like domain</keyword>
<dbReference type="InterPro" id="IPR009030">
    <property type="entry name" value="Growth_fac_rcpt_cys_sf"/>
</dbReference>
<evidence type="ECO:0000256" key="4">
    <source>
        <dbReference type="ARBA" id="ARBA00022729"/>
    </source>
</evidence>
<comment type="subcellular location">
    <subcellularLocation>
        <location evidence="1">Membrane</location>
        <topology evidence="1">Single-pass type I membrane protein</topology>
    </subcellularLocation>
</comment>
<evidence type="ECO:0000256" key="2">
    <source>
        <dbReference type="ARBA" id="ARBA00022536"/>
    </source>
</evidence>
<dbReference type="GO" id="GO:0005509">
    <property type="term" value="F:calcium ion binding"/>
    <property type="evidence" value="ECO:0007669"/>
    <property type="project" value="InterPro"/>
</dbReference>
<dbReference type="SUPFAM" id="SSF57196">
    <property type="entry name" value="EGF/Laminin"/>
    <property type="match status" value="2"/>
</dbReference>
<dbReference type="InterPro" id="IPR024731">
    <property type="entry name" value="NELL2-like_EGF"/>
</dbReference>
<dbReference type="GO" id="GO:0009888">
    <property type="term" value="P:tissue development"/>
    <property type="evidence" value="ECO:0007669"/>
    <property type="project" value="TreeGrafter"/>
</dbReference>
<keyword evidence="10" id="KW-0325">Glycoprotein</keyword>
<evidence type="ECO:0000256" key="13">
    <source>
        <dbReference type="PROSITE-ProRule" id="PRU00460"/>
    </source>
</evidence>
<feature type="domain" description="EGF-like" evidence="14">
    <location>
        <begin position="122"/>
        <end position="163"/>
    </location>
</feature>
<evidence type="ECO:0000256" key="7">
    <source>
        <dbReference type="ARBA" id="ARBA00022989"/>
    </source>
</evidence>